<keyword evidence="2" id="KW-1185">Reference proteome</keyword>
<sequence length="72" mass="8286">MSYGGWHGGICCSTLTFSIAHIDYHIRRSGNNLSGRLFGGFQDRAEFRSHLNFSSFPNSYFQTYYTTTNFPF</sequence>
<accession>A0A5M9K857</accession>
<dbReference type="Proteomes" id="UP000322873">
    <property type="component" value="Unassembled WGS sequence"/>
</dbReference>
<dbReference type="AlphaFoldDB" id="A0A5M9K857"/>
<reference evidence="1 2" key="1">
    <citation type="submission" date="2019-06" db="EMBL/GenBank/DDBJ databases">
        <title>Genome Sequence of the Brown Rot Fungal Pathogen Monilinia fructicola.</title>
        <authorList>
            <person name="De Miccolis Angelini R.M."/>
            <person name="Landi L."/>
            <person name="Abate D."/>
            <person name="Pollastro S."/>
            <person name="Romanazzi G."/>
            <person name="Faretra F."/>
        </authorList>
    </citation>
    <scope>NUCLEOTIDE SEQUENCE [LARGE SCALE GENOMIC DNA]</scope>
    <source>
        <strain evidence="1 2">Mfrc123</strain>
    </source>
</reference>
<name>A0A5M9K857_MONFR</name>
<evidence type="ECO:0000313" key="2">
    <source>
        <dbReference type="Proteomes" id="UP000322873"/>
    </source>
</evidence>
<protein>
    <submittedName>
        <fullName evidence="1">Uncharacterized protein</fullName>
    </submittedName>
</protein>
<proteinExistence type="predicted"/>
<comment type="caution">
    <text evidence="1">The sequence shown here is derived from an EMBL/GenBank/DDBJ whole genome shotgun (WGS) entry which is preliminary data.</text>
</comment>
<dbReference type="EMBL" id="VICG01000001">
    <property type="protein sequence ID" value="KAA8576683.1"/>
    <property type="molecule type" value="Genomic_DNA"/>
</dbReference>
<organism evidence="1 2">
    <name type="scientific">Monilinia fructicola</name>
    <name type="common">Brown rot fungus</name>
    <name type="synonym">Ciboria fructicola</name>
    <dbReference type="NCBI Taxonomy" id="38448"/>
    <lineage>
        <taxon>Eukaryota</taxon>
        <taxon>Fungi</taxon>
        <taxon>Dikarya</taxon>
        <taxon>Ascomycota</taxon>
        <taxon>Pezizomycotina</taxon>
        <taxon>Leotiomycetes</taxon>
        <taxon>Helotiales</taxon>
        <taxon>Sclerotiniaceae</taxon>
        <taxon>Monilinia</taxon>
    </lineage>
</organism>
<evidence type="ECO:0000313" key="1">
    <source>
        <dbReference type="EMBL" id="KAA8576683.1"/>
    </source>
</evidence>
<gene>
    <name evidence="1" type="ORF">EYC84_006760</name>
</gene>